<evidence type="ECO:0000256" key="1">
    <source>
        <dbReference type="ARBA" id="ARBA00001964"/>
    </source>
</evidence>
<evidence type="ECO:0000256" key="2">
    <source>
        <dbReference type="ARBA" id="ARBA00007131"/>
    </source>
</evidence>
<organism evidence="5 6">
    <name type="scientific">Christensenella tenuis</name>
    <dbReference type="NCBI Taxonomy" id="2763033"/>
    <lineage>
        <taxon>Bacteria</taxon>
        <taxon>Bacillati</taxon>
        <taxon>Bacillota</taxon>
        <taxon>Clostridia</taxon>
        <taxon>Christensenellales</taxon>
        <taxon>Christensenellaceae</taxon>
        <taxon>Christensenella</taxon>
    </lineage>
</organism>
<dbReference type="SUPFAM" id="SSF52518">
    <property type="entry name" value="Thiamin diphosphate-binding fold (THDP-binding)"/>
    <property type="match status" value="1"/>
</dbReference>
<comment type="similarity">
    <text evidence="2">Belongs to the transketolase family.</text>
</comment>
<reference evidence="5 6" key="1">
    <citation type="submission" date="2020-08" db="EMBL/GenBank/DDBJ databases">
        <title>Genome public.</title>
        <authorList>
            <person name="Liu C."/>
            <person name="Sun Q."/>
        </authorList>
    </citation>
    <scope>NUCLEOTIDE SEQUENCE [LARGE SCALE GENOMIC DNA]</scope>
    <source>
        <strain evidence="5 6">NSJ-35</strain>
    </source>
</reference>
<evidence type="ECO:0000313" key="5">
    <source>
        <dbReference type="EMBL" id="MBC5648209.1"/>
    </source>
</evidence>
<dbReference type="Pfam" id="PF00456">
    <property type="entry name" value="Transketolase_N"/>
    <property type="match status" value="1"/>
</dbReference>
<name>A0ABR7EEK8_9FIRM</name>
<dbReference type="EMBL" id="JACOON010000004">
    <property type="protein sequence ID" value="MBC5648209.1"/>
    <property type="molecule type" value="Genomic_DNA"/>
</dbReference>
<feature type="domain" description="Transketolase N-terminal" evidence="4">
    <location>
        <begin position="18"/>
        <end position="261"/>
    </location>
</feature>
<dbReference type="CDD" id="cd02012">
    <property type="entry name" value="TPP_TK"/>
    <property type="match status" value="1"/>
</dbReference>
<dbReference type="Gene3D" id="3.40.50.970">
    <property type="match status" value="1"/>
</dbReference>
<gene>
    <name evidence="5" type="ORF">H8S18_07655</name>
</gene>
<sequence>MLLPERKKELDALCRKLRAELIRLLYKTQSGHPGGSLSVCEILTVLYFEKANTGRGEERDRILLSKGHAAPMLYLILAEKGFFPKEELETLRHIDTRLQGHPCMNHTPGVELTSGPLGMGLSAGLGMALGLKLDQNPATVYVVLGDGELNEGTVWEACMSAAKFNAGNLIAIVDRNHVQLDGAEEEIMPMPHLEARFRAFGLDVFSCDGHDIAALCSAIDAAQAAPGPSVILAETVKGKGVSFMEGKNIWHGRPIDRESFTAALRELEG</sequence>
<comment type="cofactor">
    <cofactor evidence="1">
        <name>thiamine diphosphate</name>
        <dbReference type="ChEBI" id="CHEBI:58937"/>
    </cofactor>
</comment>
<dbReference type="PANTHER" id="PTHR47514">
    <property type="entry name" value="TRANSKETOLASE N-TERMINAL SECTION-RELATED"/>
    <property type="match status" value="1"/>
</dbReference>
<evidence type="ECO:0000256" key="3">
    <source>
        <dbReference type="ARBA" id="ARBA00023052"/>
    </source>
</evidence>
<accession>A0ABR7EEK8</accession>
<dbReference type="RefSeq" id="WP_186857724.1">
    <property type="nucleotide sequence ID" value="NZ_JACOON010000004.1"/>
</dbReference>
<protein>
    <submittedName>
        <fullName evidence="5">Transketolase</fullName>
    </submittedName>
</protein>
<dbReference type="PANTHER" id="PTHR47514:SF1">
    <property type="entry name" value="TRANSKETOLASE N-TERMINAL SECTION-RELATED"/>
    <property type="match status" value="1"/>
</dbReference>
<keyword evidence="3" id="KW-0786">Thiamine pyrophosphate</keyword>
<dbReference type="InterPro" id="IPR029061">
    <property type="entry name" value="THDP-binding"/>
</dbReference>
<dbReference type="Proteomes" id="UP000606889">
    <property type="component" value="Unassembled WGS sequence"/>
</dbReference>
<dbReference type="InterPro" id="IPR005474">
    <property type="entry name" value="Transketolase_N"/>
</dbReference>
<comment type="caution">
    <text evidence="5">The sequence shown here is derived from an EMBL/GenBank/DDBJ whole genome shotgun (WGS) entry which is preliminary data.</text>
</comment>
<proteinExistence type="inferred from homology"/>
<keyword evidence="6" id="KW-1185">Reference proteome</keyword>
<evidence type="ECO:0000313" key="6">
    <source>
        <dbReference type="Proteomes" id="UP000606889"/>
    </source>
</evidence>
<evidence type="ECO:0000259" key="4">
    <source>
        <dbReference type="Pfam" id="PF00456"/>
    </source>
</evidence>